<evidence type="ECO:0000313" key="3">
    <source>
        <dbReference type="EMBL" id="GGG85129.1"/>
    </source>
</evidence>
<feature type="chain" id="PRO_5037736533" description="Outer membrane protein beta-barrel domain-containing protein" evidence="1">
    <location>
        <begin position="20"/>
        <end position="214"/>
    </location>
</feature>
<gene>
    <name evidence="3" type="ORF">GCM10007415_18060</name>
</gene>
<sequence length="214" mass="22632">MKKLVLAIAMLGVSIGAFAQGQPMGFGIKAGVNFPKYNFSGGSTTMETDASTNFHVTAFLDAPIFTDYLYVQPGLSLQGKGAKFAEGSFFGEDYRVTQNTMWLEVPVNIVAKAPTGQVGHIFVGAGPYLGFGLSGKNKLSGEDSSTDLGDFKFGNDEDQKGLDFGLNFIAGYQLNSGLMIHGGYGLGLTNLMPDGGGDVKQTNRVWTIGLGFAL</sequence>
<reference evidence="3" key="1">
    <citation type="journal article" date="2014" name="Int. J. Syst. Evol. Microbiol.">
        <title>Complete genome sequence of Corynebacterium casei LMG S-19264T (=DSM 44701T), isolated from a smear-ripened cheese.</title>
        <authorList>
            <consortium name="US DOE Joint Genome Institute (JGI-PGF)"/>
            <person name="Walter F."/>
            <person name="Albersmeier A."/>
            <person name="Kalinowski J."/>
            <person name="Ruckert C."/>
        </authorList>
    </citation>
    <scope>NUCLEOTIDE SEQUENCE</scope>
    <source>
        <strain evidence="3">CGMCC 1.12195</strain>
    </source>
</reference>
<organism evidence="3 4">
    <name type="scientific">Parapedobacter pyrenivorans</name>
    <dbReference type="NCBI Taxonomy" id="1305674"/>
    <lineage>
        <taxon>Bacteria</taxon>
        <taxon>Pseudomonadati</taxon>
        <taxon>Bacteroidota</taxon>
        <taxon>Sphingobacteriia</taxon>
        <taxon>Sphingobacteriales</taxon>
        <taxon>Sphingobacteriaceae</taxon>
        <taxon>Parapedobacter</taxon>
    </lineage>
</organism>
<comment type="caution">
    <text evidence="3">The sequence shown here is derived from an EMBL/GenBank/DDBJ whole genome shotgun (WGS) entry which is preliminary data.</text>
</comment>
<protein>
    <recommendedName>
        <fullName evidence="2">Outer membrane protein beta-barrel domain-containing protein</fullName>
    </recommendedName>
</protein>
<keyword evidence="4" id="KW-1185">Reference proteome</keyword>
<keyword evidence="1" id="KW-0732">Signal</keyword>
<dbReference type="AlphaFoldDB" id="A0A917HPG7"/>
<evidence type="ECO:0000313" key="4">
    <source>
        <dbReference type="Proteomes" id="UP000660862"/>
    </source>
</evidence>
<dbReference type="EMBL" id="BMER01000001">
    <property type="protein sequence ID" value="GGG85129.1"/>
    <property type="molecule type" value="Genomic_DNA"/>
</dbReference>
<feature type="signal peptide" evidence="1">
    <location>
        <begin position="1"/>
        <end position="19"/>
    </location>
</feature>
<proteinExistence type="predicted"/>
<evidence type="ECO:0000259" key="2">
    <source>
        <dbReference type="Pfam" id="PF13568"/>
    </source>
</evidence>
<feature type="domain" description="Outer membrane protein beta-barrel" evidence="2">
    <location>
        <begin position="18"/>
        <end position="191"/>
    </location>
</feature>
<evidence type="ECO:0000256" key="1">
    <source>
        <dbReference type="SAM" id="SignalP"/>
    </source>
</evidence>
<name>A0A917HPG7_9SPHI</name>
<accession>A0A917HPG7</accession>
<dbReference type="InterPro" id="IPR025665">
    <property type="entry name" value="Beta-barrel_OMP_2"/>
</dbReference>
<dbReference type="Pfam" id="PF13568">
    <property type="entry name" value="OMP_b-brl_2"/>
    <property type="match status" value="1"/>
</dbReference>
<dbReference type="RefSeq" id="WP_188505547.1">
    <property type="nucleotide sequence ID" value="NZ_BMER01000001.1"/>
</dbReference>
<dbReference type="Proteomes" id="UP000660862">
    <property type="component" value="Unassembled WGS sequence"/>
</dbReference>
<reference evidence="3" key="2">
    <citation type="submission" date="2020-09" db="EMBL/GenBank/DDBJ databases">
        <authorList>
            <person name="Sun Q."/>
            <person name="Zhou Y."/>
        </authorList>
    </citation>
    <scope>NUCLEOTIDE SEQUENCE</scope>
    <source>
        <strain evidence="3">CGMCC 1.12195</strain>
    </source>
</reference>